<name>I2GHL9_9BACT</name>
<protein>
    <submittedName>
        <fullName evidence="1">Uncharacterized protein</fullName>
    </submittedName>
</protein>
<reference evidence="1 2" key="1">
    <citation type="journal article" date="2012" name="J. Bacteriol.">
        <title>Genome Sequence of the Filamentous Bacterium Fibrisoma limi BUZ 3T.</title>
        <authorList>
            <person name="Filippini M."/>
            <person name="Qi W."/>
            <person name="Jaenicke S."/>
            <person name="Goesmann A."/>
            <person name="Smits T.H."/>
            <person name="Bagheri H.C."/>
        </authorList>
    </citation>
    <scope>NUCLEOTIDE SEQUENCE [LARGE SCALE GENOMIC DNA]</scope>
    <source>
        <strain evidence="2">BUZ 3T</strain>
    </source>
</reference>
<dbReference type="EMBL" id="CAIT01000006">
    <property type="protein sequence ID" value="CCH53394.1"/>
    <property type="molecule type" value="Genomic_DNA"/>
</dbReference>
<organism evidence="1 2">
    <name type="scientific">Fibrisoma limi BUZ 3</name>
    <dbReference type="NCBI Taxonomy" id="1185876"/>
    <lineage>
        <taxon>Bacteria</taxon>
        <taxon>Pseudomonadati</taxon>
        <taxon>Bacteroidota</taxon>
        <taxon>Cytophagia</taxon>
        <taxon>Cytophagales</taxon>
        <taxon>Spirosomataceae</taxon>
        <taxon>Fibrisoma</taxon>
    </lineage>
</organism>
<comment type="caution">
    <text evidence="1">The sequence shown here is derived from an EMBL/GenBank/DDBJ whole genome shotgun (WGS) entry which is preliminary data.</text>
</comment>
<dbReference type="STRING" id="1185876.BN8_02486"/>
<proteinExistence type="predicted"/>
<gene>
    <name evidence="1" type="ORF">BN8_02486</name>
</gene>
<evidence type="ECO:0000313" key="2">
    <source>
        <dbReference type="Proteomes" id="UP000009309"/>
    </source>
</evidence>
<keyword evidence="2" id="KW-1185">Reference proteome</keyword>
<dbReference type="Proteomes" id="UP000009309">
    <property type="component" value="Unassembled WGS sequence"/>
</dbReference>
<evidence type="ECO:0000313" key="1">
    <source>
        <dbReference type="EMBL" id="CCH53394.1"/>
    </source>
</evidence>
<dbReference type="AlphaFoldDB" id="I2GHL9"/>
<accession>I2GHL9</accession>
<sequence>MSVSGRTIVRQRTAMQLPTLIPNWKRRLDRLANYLGIVA</sequence>